<dbReference type="PANTHER" id="PTHR11360">
    <property type="entry name" value="MONOCARBOXYLATE TRANSPORTER"/>
    <property type="match status" value="1"/>
</dbReference>
<feature type="domain" description="Major facilitator superfamily (MFS) profile" evidence="2">
    <location>
        <begin position="32"/>
        <end position="443"/>
    </location>
</feature>
<dbReference type="InterPro" id="IPR020846">
    <property type="entry name" value="MFS_dom"/>
</dbReference>
<dbReference type="InterPro" id="IPR036259">
    <property type="entry name" value="MFS_trans_sf"/>
</dbReference>
<name>A0A381PGC7_9ZZZZ</name>
<gene>
    <name evidence="3" type="ORF">METZ01_LOCUS18121</name>
</gene>
<feature type="transmembrane region" description="Helical" evidence="1">
    <location>
        <begin position="264"/>
        <end position="287"/>
    </location>
</feature>
<feature type="transmembrane region" description="Helical" evidence="1">
    <location>
        <begin position="417"/>
        <end position="436"/>
    </location>
</feature>
<feature type="transmembrane region" description="Helical" evidence="1">
    <location>
        <begin position="184"/>
        <end position="207"/>
    </location>
</feature>
<feature type="transmembrane region" description="Helical" evidence="1">
    <location>
        <begin position="299"/>
        <end position="321"/>
    </location>
</feature>
<evidence type="ECO:0000259" key="2">
    <source>
        <dbReference type="PROSITE" id="PS50850"/>
    </source>
</evidence>
<evidence type="ECO:0000313" key="3">
    <source>
        <dbReference type="EMBL" id="SUZ65267.1"/>
    </source>
</evidence>
<protein>
    <recommendedName>
        <fullName evidence="2">Major facilitator superfamily (MFS) profile domain-containing protein</fullName>
    </recommendedName>
</protein>
<dbReference type="EMBL" id="UINC01000955">
    <property type="protein sequence ID" value="SUZ65267.1"/>
    <property type="molecule type" value="Genomic_DNA"/>
</dbReference>
<dbReference type="GO" id="GO:0022857">
    <property type="term" value="F:transmembrane transporter activity"/>
    <property type="evidence" value="ECO:0007669"/>
    <property type="project" value="InterPro"/>
</dbReference>
<keyword evidence="1" id="KW-1133">Transmembrane helix</keyword>
<dbReference type="PROSITE" id="PS50850">
    <property type="entry name" value="MFS"/>
    <property type="match status" value="1"/>
</dbReference>
<dbReference type="PANTHER" id="PTHR11360:SF290">
    <property type="entry name" value="MONOCARBOXYLATE MFS PERMEASE"/>
    <property type="match status" value="1"/>
</dbReference>
<dbReference type="InterPro" id="IPR050327">
    <property type="entry name" value="Proton-linked_MCT"/>
</dbReference>
<feature type="non-terminal residue" evidence="3">
    <location>
        <position position="1"/>
    </location>
</feature>
<feature type="transmembrane region" description="Helical" evidence="1">
    <location>
        <begin position="97"/>
        <end position="117"/>
    </location>
</feature>
<reference evidence="3" key="1">
    <citation type="submission" date="2018-05" db="EMBL/GenBank/DDBJ databases">
        <authorList>
            <person name="Lanie J.A."/>
            <person name="Ng W.-L."/>
            <person name="Kazmierczak K.M."/>
            <person name="Andrzejewski T.M."/>
            <person name="Davidsen T.M."/>
            <person name="Wayne K.J."/>
            <person name="Tettelin H."/>
            <person name="Glass J.I."/>
            <person name="Rusch D."/>
            <person name="Podicherti R."/>
            <person name="Tsui H.-C.T."/>
            <person name="Winkler M.E."/>
        </authorList>
    </citation>
    <scope>NUCLEOTIDE SEQUENCE</scope>
</reference>
<dbReference type="SUPFAM" id="SSF103473">
    <property type="entry name" value="MFS general substrate transporter"/>
    <property type="match status" value="1"/>
</dbReference>
<feature type="transmembrane region" description="Helical" evidence="1">
    <location>
        <begin position="68"/>
        <end position="90"/>
    </location>
</feature>
<feature type="transmembrane region" description="Helical" evidence="1">
    <location>
        <begin position="154"/>
        <end position="178"/>
    </location>
</feature>
<proteinExistence type="predicted"/>
<feature type="transmembrane region" description="Helical" evidence="1">
    <location>
        <begin position="26"/>
        <end position="48"/>
    </location>
</feature>
<dbReference type="Gene3D" id="1.20.1250.20">
    <property type="entry name" value="MFS general substrate transporter like domains"/>
    <property type="match status" value="1"/>
</dbReference>
<evidence type="ECO:0000256" key="1">
    <source>
        <dbReference type="SAM" id="Phobius"/>
    </source>
</evidence>
<keyword evidence="1" id="KW-0472">Membrane</keyword>
<organism evidence="3">
    <name type="scientific">marine metagenome</name>
    <dbReference type="NCBI Taxonomy" id="408172"/>
    <lineage>
        <taxon>unclassified sequences</taxon>
        <taxon>metagenomes</taxon>
        <taxon>ecological metagenomes</taxon>
    </lineage>
</organism>
<dbReference type="AlphaFoldDB" id="A0A381PGC7"/>
<dbReference type="Pfam" id="PF07690">
    <property type="entry name" value="MFS_1"/>
    <property type="match status" value="2"/>
</dbReference>
<sequence>VFLFYDAGMHGWKNQKMNQANGKQMYYGWKVVAAILTLLTFTSGLSFYNHAIYLNALATQPAFNVSTASAAVSIFFLSGGIAGLWVAKWIRDHDPRICITIGALICFLSLWLLAYVSTNWQLFLVYALFGTGFSSSSLIPATTLITRWFRRKRAIALATASTGLSLGGVILTPLSVLLVDSLGFTVAAPILGVVYVLGVVPVTWIWVRSDPESMGLNIDGRIDEPRLAAIDVYGATTEPVSPKAKHEASQQKNITFGQARRDRFFWGVSLAYIFVMMAQVGGIAHQYGLAREILTEAQTALAIAILPIASIVGRLVGGWLVDRMSIRMFSIAMMVLQALSLSLLSGGFNVITLCGGLALFGLSVGNLLMLQPLLISDAFGVSDYARIFSVSNLMSSCGTAAGPALLGFVYATSNNLYTMPYAVAAAAAALGLVLFLSGGKIKKQL</sequence>
<dbReference type="InterPro" id="IPR011701">
    <property type="entry name" value="MFS"/>
</dbReference>
<feature type="transmembrane region" description="Helical" evidence="1">
    <location>
        <begin position="123"/>
        <end position="142"/>
    </location>
</feature>
<accession>A0A381PGC7</accession>
<keyword evidence="1" id="KW-0812">Transmembrane</keyword>